<evidence type="ECO:0000313" key="16">
    <source>
        <dbReference type="EMBL" id="MFC4243979.1"/>
    </source>
</evidence>
<evidence type="ECO:0000256" key="11">
    <source>
        <dbReference type="ARBA" id="ARBA00023236"/>
    </source>
</evidence>
<evidence type="ECO:0000256" key="5">
    <source>
        <dbReference type="ARBA" id="ARBA00022705"/>
    </source>
</evidence>
<gene>
    <name evidence="13 16" type="primary">recF</name>
    <name evidence="16" type="ORF">ACFOYW_11380</name>
</gene>
<dbReference type="InterPro" id="IPR018078">
    <property type="entry name" value="DNA-binding_RecF_CS"/>
</dbReference>
<dbReference type="NCBIfam" id="TIGR00611">
    <property type="entry name" value="recf"/>
    <property type="match status" value="1"/>
</dbReference>
<keyword evidence="6 13" id="KW-0547">Nucleotide-binding</keyword>
<dbReference type="PROSITE" id="PS00617">
    <property type="entry name" value="RECF_1"/>
    <property type="match status" value="1"/>
</dbReference>
<dbReference type="PANTHER" id="PTHR32182:SF0">
    <property type="entry name" value="DNA REPLICATION AND REPAIR PROTEIN RECF"/>
    <property type="match status" value="1"/>
</dbReference>
<keyword evidence="17" id="KW-1185">Reference proteome</keyword>
<evidence type="ECO:0000256" key="13">
    <source>
        <dbReference type="HAMAP-Rule" id="MF_00365"/>
    </source>
</evidence>
<dbReference type="InterPro" id="IPR027417">
    <property type="entry name" value="P-loop_NTPase"/>
</dbReference>
<dbReference type="InterPro" id="IPR042174">
    <property type="entry name" value="RecF_2"/>
</dbReference>
<proteinExistence type="inferred from homology"/>
<evidence type="ECO:0000256" key="8">
    <source>
        <dbReference type="ARBA" id="ARBA00022840"/>
    </source>
</evidence>
<dbReference type="PROSITE" id="PS00618">
    <property type="entry name" value="RECF_2"/>
    <property type="match status" value="1"/>
</dbReference>
<feature type="domain" description="RecF/RecN/SMC N-terminal" evidence="15">
    <location>
        <begin position="3"/>
        <end position="365"/>
    </location>
</feature>
<dbReference type="Gene3D" id="1.20.1050.90">
    <property type="entry name" value="RecF/RecN/SMC, N-terminal domain"/>
    <property type="match status" value="1"/>
</dbReference>
<accession>A0ABV8Q893</accession>
<comment type="function">
    <text evidence="12 13 14">The RecF protein is involved in DNA metabolism; it is required for DNA replication and normal SOS inducibility. RecF binds preferentially to single-stranded, linear DNA. It also seems to bind ATP.</text>
</comment>
<evidence type="ECO:0000313" key="17">
    <source>
        <dbReference type="Proteomes" id="UP001595900"/>
    </source>
</evidence>
<feature type="binding site" evidence="13">
    <location>
        <begin position="30"/>
        <end position="37"/>
    </location>
    <ligand>
        <name>ATP</name>
        <dbReference type="ChEBI" id="CHEBI:30616"/>
    </ligand>
</feature>
<evidence type="ECO:0000256" key="12">
    <source>
        <dbReference type="ARBA" id="ARBA00025401"/>
    </source>
</evidence>
<evidence type="ECO:0000259" key="15">
    <source>
        <dbReference type="Pfam" id="PF02463"/>
    </source>
</evidence>
<name>A0ABV8Q893_9MICO</name>
<organism evidence="16 17">
    <name type="scientific">Gryllotalpicola reticulitermitis</name>
    <dbReference type="NCBI Taxonomy" id="1184153"/>
    <lineage>
        <taxon>Bacteria</taxon>
        <taxon>Bacillati</taxon>
        <taxon>Actinomycetota</taxon>
        <taxon>Actinomycetes</taxon>
        <taxon>Micrococcales</taxon>
        <taxon>Microbacteriaceae</taxon>
        <taxon>Gryllotalpicola</taxon>
    </lineage>
</organism>
<dbReference type="Pfam" id="PF02463">
    <property type="entry name" value="SMC_N"/>
    <property type="match status" value="1"/>
</dbReference>
<keyword evidence="8 13" id="KW-0067">ATP-binding</keyword>
<comment type="caution">
    <text evidence="16">The sequence shown here is derived from an EMBL/GenBank/DDBJ whole genome shotgun (WGS) entry which is preliminary data.</text>
</comment>
<dbReference type="InterPro" id="IPR001238">
    <property type="entry name" value="DNA-binding_RecF"/>
</dbReference>
<comment type="similarity">
    <text evidence="2 13 14">Belongs to the RecF family.</text>
</comment>
<dbReference type="RefSeq" id="WP_390229049.1">
    <property type="nucleotide sequence ID" value="NZ_JBHSCN010000005.1"/>
</dbReference>
<keyword evidence="4 13" id="KW-0963">Cytoplasm</keyword>
<dbReference type="PANTHER" id="PTHR32182">
    <property type="entry name" value="DNA REPLICATION AND REPAIR PROTEIN RECF"/>
    <property type="match status" value="1"/>
</dbReference>
<protein>
    <recommendedName>
        <fullName evidence="3 13">DNA replication and repair protein RecF</fullName>
    </recommendedName>
</protein>
<dbReference type="SUPFAM" id="SSF52540">
    <property type="entry name" value="P-loop containing nucleoside triphosphate hydrolases"/>
    <property type="match status" value="1"/>
</dbReference>
<evidence type="ECO:0000256" key="2">
    <source>
        <dbReference type="ARBA" id="ARBA00008016"/>
    </source>
</evidence>
<dbReference type="HAMAP" id="MF_00365">
    <property type="entry name" value="RecF"/>
    <property type="match status" value="1"/>
</dbReference>
<dbReference type="Gene3D" id="3.40.50.300">
    <property type="entry name" value="P-loop containing nucleotide triphosphate hydrolases"/>
    <property type="match status" value="1"/>
</dbReference>
<keyword evidence="7 13" id="KW-0227">DNA damage</keyword>
<evidence type="ECO:0000256" key="6">
    <source>
        <dbReference type="ARBA" id="ARBA00022741"/>
    </source>
</evidence>
<dbReference type="EMBL" id="JBHSCN010000005">
    <property type="protein sequence ID" value="MFC4243979.1"/>
    <property type="molecule type" value="Genomic_DNA"/>
</dbReference>
<keyword evidence="10 13" id="KW-0234">DNA repair</keyword>
<evidence type="ECO:0000256" key="4">
    <source>
        <dbReference type="ARBA" id="ARBA00022490"/>
    </source>
</evidence>
<evidence type="ECO:0000256" key="14">
    <source>
        <dbReference type="RuleBase" id="RU000578"/>
    </source>
</evidence>
<evidence type="ECO:0000256" key="9">
    <source>
        <dbReference type="ARBA" id="ARBA00023125"/>
    </source>
</evidence>
<dbReference type="InterPro" id="IPR003395">
    <property type="entry name" value="RecF/RecN/SMC_N"/>
</dbReference>
<sequence length="389" mass="42498">MHVKRLSLTDFRNYRDAELELEPGVTVFIGPNGQGKTNLVESLGYLATVGSHRTSTDQAMIRAGQDAAIVRALLRHSERELLVEVQLNRGAANRAQVNRSAIRTRDLPRYFSSVLFAPEDLALVRGEPSIRRRFIDELLVQRAPRLAGVQSDYARVVTQRNSLLKSARAQNLKAAQLTTLDIWDERLVALGTELIERRADLVGELADPLRASYQAVAGVDQHPRISQRLTILGAAGDGDETDASAGALATDAGMAGEDLADQFRAALATVRRKELERGLTLVGPHRDELLFELNELPAKGYASHGESWSFALALRLASARLLREDSVVGDPVLVLDDVFAELDSGRRRALAGAISSFEQVLITAAVLEDVPEELGARMVRIRSGEVVTS</sequence>
<keyword evidence="9 13" id="KW-0238">DNA-binding</keyword>
<evidence type="ECO:0000256" key="3">
    <source>
        <dbReference type="ARBA" id="ARBA00020170"/>
    </source>
</evidence>
<keyword evidence="5 13" id="KW-0235">DNA replication</keyword>
<dbReference type="Proteomes" id="UP001595900">
    <property type="component" value="Unassembled WGS sequence"/>
</dbReference>
<evidence type="ECO:0000256" key="7">
    <source>
        <dbReference type="ARBA" id="ARBA00022763"/>
    </source>
</evidence>
<comment type="subcellular location">
    <subcellularLocation>
        <location evidence="1 13 14">Cytoplasm</location>
    </subcellularLocation>
</comment>
<evidence type="ECO:0000256" key="1">
    <source>
        <dbReference type="ARBA" id="ARBA00004496"/>
    </source>
</evidence>
<evidence type="ECO:0000256" key="10">
    <source>
        <dbReference type="ARBA" id="ARBA00023204"/>
    </source>
</evidence>
<reference evidence="17" key="1">
    <citation type="journal article" date="2019" name="Int. J. Syst. Evol. Microbiol.">
        <title>The Global Catalogue of Microorganisms (GCM) 10K type strain sequencing project: providing services to taxonomists for standard genome sequencing and annotation.</title>
        <authorList>
            <consortium name="The Broad Institute Genomics Platform"/>
            <consortium name="The Broad Institute Genome Sequencing Center for Infectious Disease"/>
            <person name="Wu L."/>
            <person name="Ma J."/>
        </authorList>
    </citation>
    <scope>NUCLEOTIDE SEQUENCE [LARGE SCALE GENOMIC DNA]</scope>
    <source>
        <strain evidence="17">CGMCC 1.10363</strain>
    </source>
</reference>
<keyword evidence="11 13" id="KW-0742">SOS response</keyword>